<name>A0A518K7K2_9BACT</name>
<feature type="transmembrane region" description="Helical" evidence="1">
    <location>
        <begin position="1156"/>
        <end position="1177"/>
    </location>
</feature>
<dbReference type="SUPFAM" id="SSF82693">
    <property type="entry name" value="Multidrug efflux transporter AcrB pore domain, PN1, PN2, PC1 and PC2 subdomains"/>
    <property type="match status" value="2"/>
</dbReference>
<feature type="transmembrane region" description="Helical" evidence="1">
    <location>
        <begin position="598"/>
        <end position="630"/>
    </location>
</feature>
<feature type="transmembrane region" description="Helical" evidence="1">
    <location>
        <begin position="435"/>
        <end position="467"/>
    </location>
</feature>
<dbReference type="EMBL" id="CP036349">
    <property type="protein sequence ID" value="QDV73774.1"/>
    <property type="molecule type" value="Genomic_DNA"/>
</dbReference>
<evidence type="ECO:0000313" key="3">
    <source>
        <dbReference type="Proteomes" id="UP000316426"/>
    </source>
</evidence>
<feature type="transmembrane region" description="Helical" evidence="1">
    <location>
        <begin position="1130"/>
        <end position="1149"/>
    </location>
</feature>
<feature type="transmembrane region" description="Helical" evidence="1">
    <location>
        <begin position="1257"/>
        <end position="1274"/>
    </location>
</feature>
<dbReference type="PANTHER" id="PTHR32063:SF19">
    <property type="entry name" value="CATION EFFLUX SYSTEM PROTEIN CUSA"/>
    <property type="match status" value="1"/>
</dbReference>
<feature type="transmembrane region" description="Helical" evidence="1">
    <location>
        <begin position="642"/>
        <end position="664"/>
    </location>
</feature>
<evidence type="ECO:0000313" key="2">
    <source>
        <dbReference type="EMBL" id="QDV73774.1"/>
    </source>
</evidence>
<dbReference type="PANTHER" id="PTHR32063">
    <property type="match status" value="1"/>
</dbReference>
<organism evidence="2 3">
    <name type="scientific">Botrimarina mediterranea</name>
    <dbReference type="NCBI Taxonomy" id="2528022"/>
    <lineage>
        <taxon>Bacteria</taxon>
        <taxon>Pseudomonadati</taxon>
        <taxon>Planctomycetota</taxon>
        <taxon>Planctomycetia</taxon>
        <taxon>Pirellulales</taxon>
        <taxon>Lacipirellulaceae</taxon>
        <taxon>Botrimarina</taxon>
    </lineage>
</organism>
<dbReference type="Gene3D" id="1.20.1640.10">
    <property type="entry name" value="Multidrug efflux transporter AcrB transmembrane domain"/>
    <property type="match status" value="5"/>
</dbReference>
<reference evidence="2 3" key="1">
    <citation type="submission" date="2019-02" db="EMBL/GenBank/DDBJ databases">
        <title>Deep-cultivation of Planctomycetes and their phenomic and genomic characterization uncovers novel biology.</title>
        <authorList>
            <person name="Wiegand S."/>
            <person name="Jogler M."/>
            <person name="Boedeker C."/>
            <person name="Pinto D."/>
            <person name="Vollmers J."/>
            <person name="Rivas-Marin E."/>
            <person name="Kohn T."/>
            <person name="Peeters S.H."/>
            <person name="Heuer A."/>
            <person name="Rast P."/>
            <person name="Oberbeckmann S."/>
            <person name="Bunk B."/>
            <person name="Jeske O."/>
            <person name="Meyerdierks A."/>
            <person name="Storesund J.E."/>
            <person name="Kallscheuer N."/>
            <person name="Luecker S."/>
            <person name="Lage O.M."/>
            <person name="Pohl T."/>
            <person name="Merkel B.J."/>
            <person name="Hornburger P."/>
            <person name="Mueller R.-W."/>
            <person name="Bruemmer F."/>
            <person name="Labrenz M."/>
            <person name="Spormann A.M."/>
            <person name="Op den Camp H."/>
            <person name="Overmann J."/>
            <person name="Amann R."/>
            <person name="Jetten M.S.M."/>
            <person name="Mascher T."/>
            <person name="Medema M.H."/>
            <person name="Devos D.P."/>
            <person name="Kaster A.-K."/>
            <person name="Ovreas L."/>
            <person name="Rohde M."/>
            <person name="Galperin M.Y."/>
            <person name="Jogler C."/>
        </authorList>
    </citation>
    <scope>NUCLEOTIDE SEQUENCE [LARGE SCALE GENOMIC DNA]</scope>
    <source>
        <strain evidence="2 3">Spa11</strain>
    </source>
</reference>
<feature type="transmembrane region" description="Helical" evidence="1">
    <location>
        <begin position="1286"/>
        <end position="1310"/>
    </location>
</feature>
<dbReference type="SUPFAM" id="SSF82714">
    <property type="entry name" value="Multidrug efflux transporter AcrB TolC docking domain, DN and DC subdomains"/>
    <property type="match status" value="2"/>
</dbReference>
<evidence type="ECO:0000256" key="1">
    <source>
        <dbReference type="SAM" id="Phobius"/>
    </source>
</evidence>
<dbReference type="Gene3D" id="3.30.70.1430">
    <property type="entry name" value="Multidrug efflux transporter AcrB pore domain"/>
    <property type="match status" value="3"/>
</dbReference>
<feature type="transmembrane region" description="Helical" evidence="1">
    <location>
        <begin position="32"/>
        <end position="51"/>
    </location>
</feature>
<dbReference type="GO" id="GO:0005886">
    <property type="term" value="C:plasma membrane"/>
    <property type="evidence" value="ECO:0007669"/>
    <property type="project" value="TreeGrafter"/>
</dbReference>
<proteinExistence type="predicted"/>
<dbReference type="KEGG" id="bmei:Spa11_19730"/>
<gene>
    <name evidence="2" type="primary">cusA_1</name>
    <name evidence="2" type="ORF">Spa11_19730</name>
</gene>
<feature type="transmembrane region" description="Helical" evidence="1">
    <location>
        <begin position="1197"/>
        <end position="1217"/>
    </location>
</feature>
<dbReference type="Pfam" id="PF00873">
    <property type="entry name" value="ACR_tran"/>
    <property type="match status" value="3"/>
</dbReference>
<feature type="transmembrane region" description="Helical" evidence="1">
    <location>
        <begin position="565"/>
        <end position="586"/>
    </location>
</feature>
<feature type="transmembrane region" description="Helical" evidence="1">
    <location>
        <begin position="479"/>
        <end position="499"/>
    </location>
</feature>
<dbReference type="InterPro" id="IPR001036">
    <property type="entry name" value="Acrflvin-R"/>
</dbReference>
<sequence length="1329" mass="146875">MTNTSNGMAPDIEIGRRTILGAVIWFCLQNKLVVFLLVLAIVGWGIMVAPFDWQVGSLPRDPVPVDAIPDIGENQQIVFTEWMGRSPQDVEDQIGYPMTVALLGIPEVKTIRSYSMFGFSTIYVIFNEKAEFYWSRSRVLEKLNSLPAGTLPEGVQPTLGPDATALGQILWYTLEGQDPDGNPTGGWDLHELRTIQDWYVRYAIASAEGVSEVASIGGFVQEYQIDVDPDAMRAARVSLADVFQSVRMSNVDVGARTIELNKAEYVIRGLGFIERVEDIEKAVVRVTDNVPITIKDIGNVTLGPALRRGALDKAGAEAVGGVTVVRYGFNPLEAIKNVKKKIEEVSPGLPSKVVIDYTQTTIAEVEAYAKSFDLPLITTTSQQYDSWVKHLRGTPRDQWPHWITTSQVRVVPFYDRTGVIYETLGTLNTALSEEILVTIIVILVMVMHLRSSILISALLPLAVLIVFIAMKTFGVDANIVALSGIAIAIGTMVDMGIIVCENILKHLDEADPNEDRGHVIFRASHEVAGAVLTAVSTTVVSFLPVFTMIAAEGKLFRPLAFTKTFALAASVIVALTIIPPAAHILMGGRIKSGVLRRYMMMALVAAGVLAMFFVTWWVGAIVAGLGLFKLMEEKIPAAYHKFAPYSASAVAVLVVGVLLTEHWLPLGPQKGLLRNFLFVGLLIGGLLGFFTVFQRFIYEPLLRWCLNHKLLFLTLPTLILLLGACSWQGFDKLFKFVPKTISMVGVSESAIRDSRPWQSASNAFPGLGKEFMPPLDEGSFLYMPTTMPHASIGEAMDVLQLQNKFLISIPEVESVVGKIGRADSPLDPAPISMIETFIAYKSEYKTDQNGNRLKFRYDEKVGEYVRDELGELIEDPLGRPFRQWREEIKSPNDIWEQITEAADIPGTTSAPKLQPIAARIVMLQSGMRAPMGMKIKGPDLETIERVALQIEGLLKQVPSVQASAVIADRIVGKPYLEIDIDRDAIKRYGLHVRSVQDVIEVAIGGRRITTTVEGRERYPVRVRYARELRDDAESLERILVPTPMGQQIPLEQLADIRYVRGPQVIKSEDTFLLGYVLFDMKAGNAEVDVVEDAQAFLQEKIQSGELVLPAGVSYSFAGNYENQLRSQKTLMVVLPLALGIIFLILYFQFKSVITTSLVFSGILIAWAGGFIMLWLYGTEWFLDFEVFGTNMRALFQVHTINLSVAVWVGFLALFGIASDDGVVIASYLDESFRKDRIANAKHAREATVTAGMRRVRPCLMTTATTLLALIPVLTSTGRGSDIMVPMAIPSFGGMSIEIMTMLVVPVLYCWAMEWKLKLGIDDPRFAKDA</sequence>
<keyword evidence="1" id="KW-1133">Transmembrane helix</keyword>
<keyword evidence="1" id="KW-0472">Membrane</keyword>
<dbReference type="Gene3D" id="3.30.70.1440">
    <property type="entry name" value="Multidrug efflux transporter AcrB pore domain"/>
    <property type="match status" value="1"/>
</dbReference>
<dbReference type="PRINTS" id="PR00702">
    <property type="entry name" value="ACRIFLAVINRP"/>
</dbReference>
<dbReference type="Gene3D" id="3.30.70.1320">
    <property type="entry name" value="Multidrug efflux transporter AcrB pore domain like"/>
    <property type="match status" value="2"/>
</dbReference>
<feature type="transmembrane region" description="Helical" evidence="1">
    <location>
        <begin position="527"/>
        <end position="553"/>
    </location>
</feature>
<dbReference type="InterPro" id="IPR027463">
    <property type="entry name" value="AcrB_DN_DC_subdom"/>
</dbReference>
<keyword evidence="3" id="KW-1185">Reference proteome</keyword>
<dbReference type="Gene3D" id="3.30.2090.10">
    <property type="entry name" value="Multidrug efflux transporter AcrB TolC docking domain, DN and DC subdomains"/>
    <property type="match status" value="2"/>
</dbReference>
<accession>A0A518K7K2</accession>
<protein>
    <submittedName>
        <fullName evidence="2">Cation efflux system protein CusA</fullName>
    </submittedName>
</protein>
<keyword evidence="1" id="KW-0812">Transmembrane</keyword>
<dbReference type="SUPFAM" id="SSF82866">
    <property type="entry name" value="Multidrug efflux transporter AcrB transmembrane domain"/>
    <property type="match status" value="2"/>
</dbReference>
<dbReference type="Proteomes" id="UP000316426">
    <property type="component" value="Chromosome"/>
</dbReference>
<feature type="transmembrane region" description="Helical" evidence="1">
    <location>
        <begin position="676"/>
        <end position="698"/>
    </location>
</feature>
<dbReference type="GO" id="GO:0042910">
    <property type="term" value="F:xenobiotic transmembrane transporter activity"/>
    <property type="evidence" value="ECO:0007669"/>
    <property type="project" value="TreeGrafter"/>
</dbReference>